<dbReference type="GO" id="GO:0003924">
    <property type="term" value="F:GTPase activity"/>
    <property type="evidence" value="ECO:0007669"/>
    <property type="project" value="InterPro"/>
</dbReference>
<protein>
    <submittedName>
        <fullName evidence="1">Uncharacterized protein</fullName>
    </submittedName>
</protein>
<dbReference type="SUPFAM" id="SSF52540">
    <property type="entry name" value="P-loop containing nucleoside triphosphate hydrolases"/>
    <property type="match status" value="1"/>
</dbReference>
<dbReference type="GeneID" id="87889665"/>
<keyword evidence="2" id="KW-1185">Reference proteome</keyword>
<dbReference type="GO" id="GO:0005525">
    <property type="term" value="F:GTP binding"/>
    <property type="evidence" value="ECO:0007669"/>
    <property type="project" value="InterPro"/>
</dbReference>
<gene>
    <name evidence="1" type="ORF">B0T15DRAFT_570468</name>
</gene>
<organism evidence="1 2">
    <name type="scientific">Chaetomium strumarium</name>
    <dbReference type="NCBI Taxonomy" id="1170767"/>
    <lineage>
        <taxon>Eukaryota</taxon>
        <taxon>Fungi</taxon>
        <taxon>Dikarya</taxon>
        <taxon>Ascomycota</taxon>
        <taxon>Pezizomycotina</taxon>
        <taxon>Sordariomycetes</taxon>
        <taxon>Sordariomycetidae</taxon>
        <taxon>Sordariales</taxon>
        <taxon>Chaetomiaceae</taxon>
        <taxon>Chaetomium</taxon>
    </lineage>
</organism>
<dbReference type="Proteomes" id="UP001273166">
    <property type="component" value="Unassembled WGS sequence"/>
</dbReference>
<accession>A0AAJ0H0W1</accession>
<dbReference type="RefSeq" id="XP_062725539.1">
    <property type="nucleotide sequence ID" value="XM_062870836.1"/>
</dbReference>
<evidence type="ECO:0000313" key="2">
    <source>
        <dbReference type="Proteomes" id="UP001273166"/>
    </source>
</evidence>
<dbReference type="PRINTS" id="PR00449">
    <property type="entry name" value="RASTRNSFRMNG"/>
</dbReference>
<dbReference type="InterPro" id="IPR027417">
    <property type="entry name" value="P-loop_NTPase"/>
</dbReference>
<dbReference type="InterPro" id="IPR001806">
    <property type="entry name" value="Small_GTPase"/>
</dbReference>
<dbReference type="Gene3D" id="3.40.50.300">
    <property type="entry name" value="P-loop containing nucleotide triphosphate hydrolases"/>
    <property type="match status" value="1"/>
</dbReference>
<evidence type="ECO:0000313" key="1">
    <source>
        <dbReference type="EMBL" id="KAK3309759.1"/>
    </source>
</evidence>
<comment type="caution">
    <text evidence="1">The sequence shown here is derived from an EMBL/GenBank/DDBJ whole genome shotgun (WGS) entry which is preliminary data.</text>
</comment>
<dbReference type="EMBL" id="JAUDZG010000001">
    <property type="protein sequence ID" value="KAK3309759.1"/>
    <property type="molecule type" value="Genomic_DNA"/>
</dbReference>
<proteinExistence type="predicted"/>
<dbReference type="AlphaFoldDB" id="A0AAJ0H0W1"/>
<sequence length="298" mass="32643">MAGVPCGNSTVCKAGTYGETLRDKMSGPPIQPPAMARRQELLVVPLLLSQPPVGTVTTTSKLEGQSKASETSKDIVEVLYLDICMGVFVWRFLLAGGLSGNLSLLENFEEERRKVTLDLVSFDSRFNSNEGFVLVEFPTSRSPRGPSSSRTSIRLSSTSDDVLSADLDSQSRQIVSAGTLFISSPSTLAKQRMIAVVGSHSVGKSSLAVRYVDGHFVESYYPSIGSTISKEFHGYIRHSMRMLLLRPQLQPSIKTLLDDVVVKFGSRFIRSLVSGQHTQPSIGAEIRGRDHRLGRYCR</sequence>
<name>A0AAJ0H0W1_9PEZI</name>
<reference evidence="1" key="2">
    <citation type="submission" date="2023-06" db="EMBL/GenBank/DDBJ databases">
        <authorList>
            <consortium name="Lawrence Berkeley National Laboratory"/>
            <person name="Mondo S.J."/>
            <person name="Hensen N."/>
            <person name="Bonometti L."/>
            <person name="Westerberg I."/>
            <person name="Brannstrom I.O."/>
            <person name="Guillou S."/>
            <person name="Cros-Aarteil S."/>
            <person name="Calhoun S."/>
            <person name="Haridas S."/>
            <person name="Kuo A."/>
            <person name="Pangilinan J."/>
            <person name="Riley R."/>
            <person name="Labutti K."/>
            <person name="Andreopoulos B."/>
            <person name="Lipzen A."/>
            <person name="Chen C."/>
            <person name="Yanf M."/>
            <person name="Daum C."/>
            <person name="Ng V."/>
            <person name="Clum A."/>
            <person name="Steindorff A."/>
            <person name="Ohm R."/>
            <person name="Martin F."/>
            <person name="Silar P."/>
            <person name="Natvig D."/>
            <person name="Lalanne C."/>
            <person name="Gautier V."/>
            <person name="Ament-Velasquez S.L."/>
            <person name="Kruys A."/>
            <person name="Hutchinson M.I."/>
            <person name="Powell A.J."/>
            <person name="Barry K."/>
            <person name="Miller A.N."/>
            <person name="Grigoriev I.V."/>
            <person name="Debuchy R."/>
            <person name="Gladieux P."/>
            <person name="Thoren M.H."/>
            <person name="Johannesson H."/>
        </authorList>
    </citation>
    <scope>NUCLEOTIDE SEQUENCE</scope>
    <source>
        <strain evidence="1">CBS 333.67</strain>
    </source>
</reference>
<dbReference type="Pfam" id="PF00071">
    <property type="entry name" value="Ras"/>
    <property type="match status" value="1"/>
</dbReference>
<reference evidence="1" key="1">
    <citation type="journal article" date="2023" name="Mol. Phylogenet. Evol.">
        <title>Genome-scale phylogeny and comparative genomics of the fungal order Sordariales.</title>
        <authorList>
            <person name="Hensen N."/>
            <person name="Bonometti L."/>
            <person name="Westerberg I."/>
            <person name="Brannstrom I.O."/>
            <person name="Guillou S."/>
            <person name="Cros-Aarteil S."/>
            <person name="Calhoun S."/>
            <person name="Haridas S."/>
            <person name="Kuo A."/>
            <person name="Mondo S."/>
            <person name="Pangilinan J."/>
            <person name="Riley R."/>
            <person name="LaButti K."/>
            <person name="Andreopoulos B."/>
            <person name="Lipzen A."/>
            <person name="Chen C."/>
            <person name="Yan M."/>
            <person name="Daum C."/>
            <person name="Ng V."/>
            <person name="Clum A."/>
            <person name="Steindorff A."/>
            <person name="Ohm R.A."/>
            <person name="Martin F."/>
            <person name="Silar P."/>
            <person name="Natvig D.O."/>
            <person name="Lalanne C."/>
            <person name="Gautier V."/>
            <person name="Ament-Velasquez S.L."/>
            <person name="Kruys A."/>
            <person name="Hutchinson M.I."/>
            <person name="Powell A.J."/>
            <person name="Barry K."/>
            <person name="Miller A.N."/>
            <person name="Grigoriev I.V."/>
            <person name="Debuchy R."/>
            <person name="Gladieux P."/>
            <person name="Hiltunen Thoren M."/>
            <person name="Johannesson H."/>
        </authorList>
    </citation>
    <scope>NUCLEOTIDE SEQUENCE</scope>
    <source>
        <strain evidence="1">CBS 333.67</strain>
    </source>
</reference>